<protein>
    <recommendedName>
        <fullName evidence="1">RNase H type-1 domain-containing protein</fullName>
    </recommendedName>
</protein>
<dbReference type="InterPro" id="IPR036397">
    <property type="entry name" value="RNaseH_sf"/>
</dbReference>
<dbReference type="InterPro" id="IPR002156">
    <property type="entry name" value="RNaseH_domain"/>
</dbReference>
<evidence type="ECO:0000313" key="3">
    <source>
        <dbReference type="Proteomes" id="UP001642360"/>
    </source>
</evidence>
<dbReference type="AlphaFoldDB" id="A0ABC8QRJ5"/>
<dbReference type="Gene3D" id="3.30.420.10">
    <property type="entry name" value="Ribonuclease H-like superfamily/Ribonuclease H"/>
    <property type="match status" value="1"/>
</dbReference>
<dbReference type="EMBL" id="CAUOFW020000669">
    <property type="protein sequence ID" value="CAK9134861.1"/>
    <property type="molecule type" value="Genomic_DNA"/>
</dbReference>
<keyword evidence="3" id="KW-1185">Reference proteome</keyword>
<dbReference type="Pfam" id="PF13456">
    <property type="entry name" value="RVT_3"/>
    <property type="match status" value="1"/>
</dbReference>
<feature type="non-terminal residue" evidence="2">
    <location>
        <position position="1"/>
    </location>
</feature>
<organism evidence="2 3">
    <name type="scientific">Ilex paraguariensis</name>
    <name type="common">yerba mate</name>
    <dbReference type="NCBI Taxonomy" id="185542"/>
    <lineage>
        <taxon>Eukaryota</taxon>
        <taxon>Viridiplantae</taxon>
        <taxon>Streptophyta</taxon>
        <taxon>Embryophyta</taxon>
        <taxon>Tracheophyta</taxon>
        <taxon>Spermatophyta</taxon>
        <taxon>Magnoliopsida</taxon>
        <taxon>eudicotyledons</taxon>
        <taxon>Gunneridae</taxon>
        <taxon>Pentapetalae</taxon>
        <taxon>asterids</taxon>
        <taxon>campanulids</taxon>
        <taxon>Aquifoliales</taxon>
        <taxon>Aquifoliaceae</taxon>
        <taxon>Ilex</taxon>
    </lineage>
</organism>
<dbReference type="Proteomes" id="UP001642360">
    <property type="component" value="Unassembled WGS sequence"/>
</dbReference>
<feature type="domain" description="RNase H type-1" evidence="1">
    <location>
        <begin position="59"/>
        <end position="131"/>
    </location>
</feature>
<gene>
    <name evidence="2" type="ORF">ILEXP_LOCUS1792</name>
</gene>
<evidence type="ECO:0000259" key="1">
    <source>
        <dbReference type="Pfam" id="PF13456"/>
    </source>
</evidence>
<evidence type="ECO:0000313" key="2">
    <source>
        <dbReference type="EMBL" id="CAK9134861.1"/>
    </source>
</evidence>
<comment type="caution">
    <text evidence="2">The sequence shown here is derived from an EMBL/GenBank/DDBJ whole genome shotgun (WGS) entry which is preliminary data.</text>
</comment>
<sequence>NQKIFNDVPPNAYGTVLKGKGSWTESLILEDMYCAEKQTIPMSNVEMVQQQSSGILICCDGGFKKRTKEAASAVLIFNPKGGLMDGTSKAFFANSSLVAEAVAIWHVCVMVDACSIKNATILSDCLIAIKLSAMENVPHGKSTQ</sequence>
<accession>A0ABC8QRJ5</accession>
<name>A0ABC8QRJ5_9AQUA</name>
<reference evidence="2 3" key="1">
    <citation type="submission" date="2024-02" db="EMBL/GenBank/DDBJ databases">
        <authorList>
            <person name="Vignale AGUSTIN F."/>
            <person name="Sosa J E."/>
            <person name="Modenutti C."/>
        </authorList>
    </citation>
    <scope>NUCLEOTIDE SEQUENCE [LARGE SCALE GENOMIC DNA]</scope>
</reference>
<proteinExistence type="predicted"/>